<evidence type="ECO:0000313" key="4">
    <source>
        <dbReference type="EMBL" id="GAY66821.1"/>
    </source>
</evidence>
<dbReference type="STRING" id="55188.A0A2H5QQC7"/>
<keyword evidence="1" id="KW-0677">Repeat</keyword>
<evidence type="ECO:0000256" key="3">
    <source>
        <dbReference type="SAM" id="MobiDB-lite"/>
    </source>
</evidence>
<feature type="repeat" description="PPR" evidence="2">
    <location>
        <begin position="274"/>
        <end position="308"/>
    </location>
</feature>
<protein>
    <recommendedName>
        <fullName evidence="6">Pentacotripeptide-repeat region of PRORP domain-containing protein</fullName>
    </recommendedName>
</protein>
<gene>
    <name evidence="4" type="ORF">CUMW_251840</name>
</gene>
<dbReference type="PROSITE" id="PS51375">
    <property type="entry name" value="PPR"/>
    <property type="match status" value="7"/>
</dbReference>
<dbReference type="EMBL" id="BDQV01000622">
    <property type="protein sequence ID" value="GAY66821.1"/>
    <property type="molecule type" value="Genomic_DNA"/>
</dbReference>
<feature type="repeat" description="PPR" evidence="2">
    <location>
        <begin position="363"/>
        <end position="397"/>
    </location>
</feature>
<dbReference type="Pfam" id="PF01535">
    <property type="entry name" value="PPR"/>
    <property type="match status" value="2"/>
</dbReference>
<keyword evidence="5" id="KW-1185">Reference proteome</keyword>
<dbReference type="AlphaFoldDB" id="A0A2H5QQC7"/>
<dbReference type="PANTHER" id="PTHR45613">
    <property type="entry name" value="PENTATRICOPEPTIDE REPEAT-CONTAINING PROTEIN"/>
    <property type="match status" value="1"/>
</dbReference>
<feature type="region of interest" description="Disordered" evidence="3">
    <location>
        <begin position="43"/>
        <end position="64"/>
    </location>
</feature>
<dbReference type="Gene3D" id="1.25.40.10">
    <property type="entry name" value="Tetratricopeptide repeat domain"/>
    <property type="match status" value="4"/>
</dbReference>
<reference evidence="4 5" key="1">
    <citation type="journal article" date="2017" name="Front. Genet.">
        <title>Draft sequencing of the heterozygous diploid genome of Satsuma (Citrus unshiu Marc.) using a hybrid assembly approach.</title>
        <authorList>
            <person name="Shimizu T."/>
            <person name="Tanizawa Y."/>
            <person name="Mochizuki T."/>
            <person name="Nagasaki H."/>
            <person name="Yoshioka T."/>
            <person name="Toyoda A."/>
            <person name="Fujiyama A."/>
            <person name="Kaminuma E."/>
            <person name="Nakamura Y."/>
        </authorList>
    </citation>
    <scope>NUCLEOTIDE SEQUENCE [LARGE SCALE GENOMIC DNA]</scope>
    <source>
        <strain evidence="5">cv. Miyagawa wase</strain>
    </source>
</reference>
<feature type="repeat" description="PPR" evidence="2">
    <location>
        <begin position="433"/>
        <end position="467"/>
    </location>
</feature>
<proteinExistence type="predicted"/>
<accession>A0A2H5QQC7</accession>
<feature type="repeat" description="PPR" evidence="2">
    <location>
        <begin position="239"/>
        <end position="273"/>
    </location>
</feature>
<sequence>MEISVSLGTKFSHVLFHPLSSSFPTATVSNWASATATARVVVKEQTHTEPAQQPPPAAAAAARGKRQSSSYLARKSAILEVQQSSDLTSSLERLGGILKVPDLNAILRHFGDLGRGRDVLQLFEWMQQHGKTSISSYSSYIKFLGKSGNSLKALEIYNSITDESDKVNVFICNSILSCLVRNGKFESSLKLFDKMKQSGLTPDAVTYNTLLTGCIKDKNGYSKALELVQELKYNGAQMDNVMYGILLAICASNNLCAKAQSYFNQMKVEGHSPNVYHYSSLLNAYSSGGDYTKADELIQDMKSSGLVPNKVILTTLLKVYVRGGLFEKSRELLAELDTLGYAENEILIRKLEIQTEKSITNWAEMPYCLLMDGLSKAGCLDEARVVFNEMQEKCVKSDGYAHSIMISAFCRGGCFEEAKQLAGDFEAKYDKYDVVLLNSMLCAYCRTGDMESVMHVMRKLDELAISPDYNTFHILIKYFCKEKMYILAYRTMVDMHRKGHQPEESLAILEGFVTTVILNNESGYRQMNSHFGTATRKTYHELCSSLIFHLGKMRAHSEALSVYNMLRYSKRSMCKALHEKILHILISGKLLKDAYVVVKDNSESISHPVIKKFASAFVRLGNINLVNDVMKAIHTTGYRIDQGIFHIAIARYIAEREKKELLLKLLEWMTGQGYVVDSSTRNLILKNSHLLGRQLIADILSKQHMKSKSSKTLKE</sequence>
<feature type="repeat" description="PPR" evidence="2">
    <location>
        <begin position="168"/>
        <end position="202"/>
    </location>
</feature>
<evidence type="ECO:0008006" key="6">
    <source>
        <dbReference type="Google" id="ProtNLM"/>
    </source>
</evidence>
<dbReference type="InterPro" id="IPR011990">
    <property type="entry name" value="TPR-like_helical_dom_sf"/>
</dbReference>
<dbReference type="Pfam" id="PF13041">
    <property type="entry name" value="PPR_2"/>
    <property type="match status" value="4"/>
</dbReference>
<dbReference type="InterPro" id="IPR002885">
    <property type="entry name" value="PPR_rpt"/>
</dbReference>
<evidence type="ECO:0000313" key="5">
    <source>
        <dbReference type="Proteomes" id="UP000236630"/>
    </source>
</evidence>
<name>A0A2H5QQC7_CITUN</name>
<dbReference type="PANTHER" id="PTHR45613:SF9">
    <property type="entry name" value="MITOCHONDRIAL GROUP I INTRON SPLICING FACTOR CCM1"/>
    <property type="match status" value="1"/>
</dbReference>
<feature type="repeat" description="PPR" evidence="2">
    <location>
        <begin position="468"/>
        <end position="502"/>
    </location>
</feature>
<evidence type="ECO:0000256" key="1">
    <source>
        <dbReference type="ARBA" id="ARBA00022737"/>
    </source>
</evidence>
<dbReference type="NCBIfam" id="TIGR00756">
    <property type="entry name" value="PPR"/>
    <property type="match status" value="6"/>
</dbReference>
<comment type="caution">
    <text evidence="4">The sequence shown here is derived from an EMBL/GenBank/DDBJ whole genome shotgun (WGS) entry which is preliminary data.</text>
</comment>
<feature type="repeat" description="PPR" evidence="2">
    <location>
        <begin position="203"/>
        <end position="238"/>
    </location>
</feature>
<dbReference type="Proteomes" id="UP000236630">
    <property type="component" value="Unassembled WGS sequence"/>
</dbReference>
<evidence type="ECO:0000256" key="2">
    <source>
        <dbReference type="PROSITE-ProRule" id="PRU00708"/>
    </source>
</evidence>
<organism evidence="4 5">
    <name type="scientific">Citrus unshiu</name>
    <name type="common">Satsuma mandarin</name>
    <name type="synonym">Citrus nobilis var. unshiu</name>
    <dbReference type="NCBI Taxonomy" id="55188"/>
    <lineage>
        <taxon>Eukaryota</taxon>
        <taxon>Viridiplantae</taxon>
        <taxon>Streptophyta</taxon>
        <taxon>Embryophyta</taxon>
        <taxon>Tracheophyta</taxon>
        <taxon>Spermatophyta</taxon>
        <taxon>Magnoliopsida</taxon>
        <taxon>eudicotyledons</taxon>
        <taxon>Gunneridae</taxon>
        <taxon>Pentapetalae</taxon>
        <taxon>rosids</taxon>
        <taxon>malvids</taxon>
        <taxon>Sapindales</taxon>
        <taxon>Rutaceae</taxon>
        <taxon>Aurantioideae</taxon>
        <taxon>Citrus</taxon>
    </lineage>
</organism>